<dbReference type="EC" id="1.1.1.37" evidence="3"/>
<accession>A0A099T0W3</accession>
<dbReference type="GO" id="GO:0006099">
    <property type="term" value="P:tricarboxylic acid cycle"/>
    <property type="evidence" value="ECO:0007669"/>
    <property type="project" value="UniProtKB-KW"/>
</dbReference>
<keyword evidence="6 12" id="KW-0560">Oxidoreductase</keyword>
<dbReference type="RefSeq" id="WP_048194775.1">
    <property type="nucleotide sequence ID" value="NZ_CAAGSM010000005.1"/>
</dbReference>
<evidence type="ECO:0000256" key="12">
    <source>
        <dbReference type="RuleBase" id="RU003369"/>
    </source>
</evidence>
<dbReference type="InterPro" id="IPR015955">
    <property type="entry name" value="Lactate_DH/Glyco_Ohase_4_C"/>
</dbReference>
<comment type="function">
    <text evidence="1">Catalyzes the reversible oxidation of malate to oxaloacetate.</text>
</comment>
<dbReference type="Gene3D" id="3.40.50.720">
    <property type="entry name" value="NAD(P)-binding Rossmann-like Domain"/>
    <property type="match status" value="1"/>
</dbReference>
<dbReference type="CDD" id="cd01339">
    <property type="entry name" value="LDH-like_MDH"/>
    <property type="match status" value="1"/>
</dbReference>
<evidence type="ECO:0000256" key="6">
    <source>
        <dbReference type="ARBA" id="ARBA00023002"/>
    </source>
</evidence>
<comment type="catalytic activity">
    <reaction evidence="8">
        <text>(S)-malate + NAD(+) = oxaloacetate + NADH + H(+)</text>
        <dbReference type="Rhea" id="RHEA:21432"/>
        <dbReference type="ChEBI" id="CHEBI:15378"/>
        <dbReference type="ChEBI" id="CHEBI:15589"/>
        <dbReference type="ChEBI" id="CHEBI:16452"/>
        <dbReference type="ChEBI" id="CHEBI:57540"/>
        <dbReference type="ChEBI" id="CHEBI:57945"/>
        <dbReference type="EC" id="1.1.1.37"/>
    </reaction>
</comment>
<gene>
    <name evidence="15" type="ORF">LI82_08170</name>
</gene>
<dbReference type="PANTHER" id="PTHR43128">
    <property type="entry name" value="L-2-HYDROXYCARBOXYLATE DEHYDROGENASE (NAD(P)(+))"/>
    <property type="match status" value="1"/>
</dbReference>
<feature type="domain" description="Lactate/malate dehydrogenase C-terminal" evidence="14">
    <location>
        <begin position="146"/>
        <end position="304"/>
    </location>
</feature>
<dbReference type="AlphaFoldDB" id="A0A099T0W3"/>
<dbReference type="Proteomes" id="UP000029859">
    <property type="component" value="Unassembled WGS sequence"/>
</dbReference>
<keyword evidence="7 11" id="KW-0520">NAD</keyword>
<dbReference type="GO" id="GO:0006089">
    <property type="term" value="P:lactate metabolic process"/>
    <property type="evidence" value="ECO:0007669"/>
    <property type="project" value="TreeGrafter"/>
</dbReference>
<dbReference type="InterPro" id="IPR001236">
    <property type="entry name" value="Lactate/malate_DH_N"/>
</dbReference>
<reference evidence="15 16" key="1">
    <citation type="submission" date="2014-09" db="EMBL/GenBank/DDBJ databases">
        <title>Draft genome sequence of an obligately methylotrophic methanogen, Methanococcoides methylutens, isolated from marine sediment.</title>
        <authorList>
            <person name="Guan Y."/>
            <person name="Ngugi D.K."/>
            <person name="Blom J."/>
            <person name="Ali S."/>
            <person name="Ferry J.G."/>
            <person name="Stingl U."/>
        </authorList>
    </citation>
    <scope>NUCLEOTIDE SEQUENCE [LARGE SCALE GENOMIC DNA]</scope>
    <source>
        <strain evidence="15 16">DSM 2657</strain>
    </source>
</reference>
<evidence type="ECO:0000256" key="2">
    <source>
        <dbReference type="ARBA" id="ARBA00008104"/>
    </source>
</evidence>
<feature type="binding site" evidence="11">
    <location>
        <begin position="8"/>
        <end position="13"/>
    </location>
    <ligand>
        <name>NAD(+)</name>
        <dbReference type="ChEBI" id="CHEBI:57540"/>
    </ligand>
</feature>
<dbReference type="OrthoDB" id="2596at2157"/>
<feature type="binding site" evidence="10">
    <location>
        <position position="119"/>
    </location>
    <ligand>
        <name>substrate</name>
    </ligand>
</feature>
<evidence type="ECO:0000256" key="10">
    <source>
        <dbReference type="PIRSR" id="PIRSR000102-2"/>
    </source>
</evidence>
<dbReference type="InterPro" id="IPR022383">
    <property type="entry name" value="Lactate/malate_DH_C"/>
</dbReference>
<dbReference type="InterPro" id="IPR036291">
    <property type="entry name" value="NAD(P)-bd_dom_sf"/>
</dbReference>
<comment type="similarity">
    <text evidence="2 12">Belongs to the LDH/MDH superfamily.</text>
</comment>
<feature type="domain" description="Lactate/malate dehydrogenase N-terminal" evidence="13">
    <location>
        <begin position="3"/>
        <end position="141"/>
    </location>
</feature>
<feature type="binding site" evidence="11">
    <location>
        <begin position="117"/>
        <end position="119"/>
    </location>
    <ligand>
        <name>NAD(+)</name>
        <dbReference type="ChEBI" id="CHEBI:57540"/>
    </ligand>
</feature>
<feature type="binding site" evidence="11">
    <location>
        <position position="94"/>
    </location>
    <ligand>
        <name>NAD(+)</name>
        <dbReference type="ChEBI" id="CHEBI:57540"/>
    </ligand>
</feature>
<protein>
    <recommendedName>
        <fullName evidence="4">Malate dehydrogenase</fullName>
        <ecNumber evidence="3">1.1.1.37</ecNumber>
    </recommendedName>
</protein>
<dbReference type="Gene3D" id="3.90.110.10">
    <property type="entry name" value="Lactate dehydrogenase/glycoside hydrolase, family 4, C-terminal"/>
    <property type="match status" value="1"/>
</dbReference>
<name>A0A099T0W3_METMT</name>
<keyword evidence="16" id="KW-1185">Reference proteome</keyword>
<dbReference type="NCBIfam" id="TIGR01763">
    <property type="entry name" value="MalateDH_bact"/>
    <property type="match status" value="1"/>
</dbReference>
<evidence type="ECO:0000313" key="16">
    <source>
        <dbReference type="Proteomes" id="UP000029859"/>
    </source>
</evidence>
<keyword evidence="5" id="KW-0816">Tricarboxylic acid cycle</keyword>
<dbReference type="EMBL" id="JRHO01000014">
    <property type="protein sequence ID" value="KGK97743.1"/>
    <property type="molecule type" value="Genomic_DNA"/>
</dbReference>
<dbReference type="Pfam" id="PF02866">
    <property type="entry name" value="Ldh_1_C"/>
    <property type="match status" value="1"/>
</dbReference>
<evidence type="ECO:0000256" key="1">
    <source>
        <dbReference type="ARBA" id="ARBA00003966"/>
    </source>
</evidence>
<organism evidence="15 16">
    <name type="scientific">Methanococcoides methylutens</name>
    <dbReference type="NCBI Taxonomy" id="2226"/>
    <lineage>
        <taxon>Archaea</taxon>
        <taxon>Methanobacteriati</taxon>
        <taxon>Methanobacteriota</taxon>
        <taxon>Stenosarchaea group</taxon>
        <taxon>Methanomicrobia</taxon>
        <taxon>Methanosarcinales</taxon>
        <taxon>Methanosarcinaceae</taxon>
        <taxon>Methanococcoides</taxon>
    </lineage>
</organism>
<feature type="binding site" evidence="10">
    <location>
        <position position="150"/>
    </location>
    <ligand>
        <name>substrate</name>
    </ligand>
</feature>
<evidence type="ECO:0000256" key="8">
    <source>
        <dbReference type="ARBA" id="ARBA00048313"/>
    </source>
</evidence>
<proteinExistence type="inferred from homology"/>
<dbReference type="GO" id="GO:0004459">
    <property type="term" value="F:L-lactate dehydrogenase (NAD+) activity"/>
    <property type="evidence" value="ECO:0007669"/>
    <property type="project" value="TreeGrafter"/>
</dbReference>
<dbReference type="InterPro" id="IPR001557">
    <property type="entry name" value="L-lactate/malate_DH"/>
</dbReference>
<dbReference type="InterPro" id="IPR011275">
    <property type="entry name" value="Malate_DH_type3"/>
</dbReference>
<dbReference type="SUPFAM" id="SSF51735">
    <property type="entry name" value="NAD(P)-binding Rossmann-fold domains"/>
    <property type="match status" value="1"/>
</dbReference>
<sequence length="307" mass="32554">MKKIAVIGSGNVGATTVQRLAELELGHIVMTDVVAGLPEGKALDIIEAAPVLGYDVDILGTTDYADIAGSDIVIITAGIARKKGMVRDDLMKINANIVKEVCENIAIYAPEAIVITVSNPLDIMTYATQKYTGLETNRVFGMSGVLDSSRFAAFIAMELGISVKDVSALVLGGHGDSMVALPQYTTVSGVPLPELLPEETIDRLVKRTVNAGTEIVEYLKTGSSFYAPAAAIAAMVESVINDQKRVLPAAAYLQGEYGENGLYLGVPVILGKSGVEKVIELELTESQQQAFSRSARSVHEGIAKLKL</sequence>
<evidence type="ECO:0000256" key="11">
    <source>
        <dbReference type="PIRSR" id="PIRSR000102-3"/>
    </source>
</evidence>
<evidence type="ECO:0000256" key="7">
    <source>
        <dbReference type="ARBA" id="ARBA00023027"/>
    </source>
</evidence>
<evidence type="ECO:0000256" key="9">
    <source>
        <dbReference type="PIRSR" id="PIRSR000102-1"/>
    </source>
</evidence>
<dbReference type="GO" id="GO:0030060">
    <property type="term" value="F:L-malate dehydrogenase (NAD+) activity"/>
    <property type="evidence" value="ECO:0007669"/>
    <property type="project" value="UniProtKB-EC"/>
</dbReference>
<evidence type="ECO:0000256" key="5">
    <source>
        <dbReference type="ARBA" id="ARBA00022532"/>
    </source>
</evidence>
<dbReference type="FunFam" id="3.40.50.720:FF:000018">
    <property type="entry name" value="Malate dehydrogenase"/>
    <property type="match status" value="1"/>
</dbReference>
<evidence type="ECO:0000259" key="13">
    <source>
        <dbReference type="Pfam" id="PF00056"/>
    </source>
</evidence>
<dbReference type="PRINTS" id="PR00086">
    <property type="entry name" value="LLDHDRGNASE"/>
</dbReference>
<dbReference type="HAMAP" id="MF_00487">
    <property type="entry name" value="Malate_dehydrog_3"/>
    <property type="match status" value="1"/>
</dbReference>
<dbReference type="Pfam" id="PF00056">
    <property type="entry name" value="Ldh_1_N"/>
    <property type="match status" value="1"/>
</dbReference>
<dbReference type="SUPFAM" id="SSF56327">
    <property type="entry name" value="LDH C-terminal domain-like"/>
    <property type="match status" value="1"/>
</dbReference>
<evidence type="ECO:0000256" key="3">
    <source>
        <dbReference type="ARBA" id="ARBA00012995"/>
    </source>
</evidence>
<feature type="active site" description="Proton acceptor" evidence="9">
    <location>
        <position position="174"/>
    </location>
</feature>
<dbReference type="PIRSF" id="PIRSF000102">
    <property type="entry name" value="Lac_mal_DH"/>
    <property type="match status" value="1"/>
</dbReference>
<feature type="binding site" evidence="11">
    <location>
        <position position="32"/>
    </location>
    <ligand>
        <name>NAD(+)</name>
        <dbReference type="ChEBI" id="CHEBI:57540"/>
    </ligand>
</feature>
<dbReference type="PANTHER" id="PTHR43128:SF16">
    <property type="entry name" value="L-LACTATE DEHYDROGENASE"/>
    <property type="match status" value="1"/>
</dbReference>
<dbReference type="NCBIfam" id="NF004863">
    <property type="entry name" value="PRK06223.1"/>
    <property type="match status" value="1"/>
</dbReference>
<evidence type="ECO:0000313" key="15">
    <source>
        <dbReference type="EMBL" id="KGK97743.1"/>
    </source>
</evidence>
<comment type="caution">
    <text evidence="15">The sequence shown here is derived from an EMBL/GenBank/DDBJ whole genome shotgun (WGS) entry which is preliminary data.</text>
</comment>
<evidence type="ECO:0000256" key="4">
    <source>
        <dbReference type="ARBA" id="ARBA00020382"/>
    </source>
</evidence>
<feature type="binding site" evidence="10">
    <location>
        <position position="81"/>
    </location>
    <ligand>
        <name>substrate</name>
    </ligand>
</feature>
<evidence type="ECO:0000259" key="14">
    <source>
        <dbReference type="Pfam" id="PF02866"/>
    </source>
</evidence>
<feature type="binding site" evidence="10">
    <location>
        <position position="87"/>
    </location>
    <ligand>
        <name>substrate</name>
    </ligand>
</feature>
<dbReference type="FunFam" id="3.90.110.10:FF:000004">
    <property type="entry name" value="Malate dehydrogenase"/>
    <property type="match status" value="1"/>
</dbReference>